<accession>A0A7V3ZUT6</accession>
<feature type="transmembrane region" description="Helical" evidence="2">
    <location>
        <begin position="26"/>
        <end position="45"/>
    </location>
</feature>
<dbReference type="PROSITE" id="PS50005">
    <property type="entry name" value="TPR"/>
    <property type="match status" value="2"/>
</dbReference>
<sequence>MKVKEDFLQNFLAKIVSYYYQNKRNFFIIVSAIIAGVFIIIFSIGGKPKTHPEAQIRFTQALGLYSIGNLSQAEAQFLELTRLFGNTPLGIKAYFYLGRIYYQTQRFIEAQRAFEKFYVKEKKNPVLSPAALMSIANCFEELSEFKKAATTYEEVYKKYPKSLYAAKALQSAGRCYLLINNYKKAIEVLELALKKFPNFQENSETKALLFFAKSALGKINISTY</sequence>
<keyword evidence="1" id="KW-0802">TPR repeat</keyword>
<gene>
    <name evidence="3" type="ORF">ENU74_03085</name>
</gene>
<dbReference type="Pfam" id="PF13174">
    <property type="entry name" value="TPR_6"/>
    <property type="match status" value="2"/>
</dbReference>
<keyword evidence="2" id="KW-0812">Transmembrane</keyword>
<comment type="caution">
    <text evidence="3">The sequence shown here is derived from an EMBL/GenBank/DDBJ whole genome shotgun (WGS) entry which is preliminary data.</text>
</comment>
<dbReference type="InterPro" id="IPR019734">
    <property type="entry name" value="TPR_rpt"/>
</dbReference>
<dbReference type="InterPro" id="IPR011990">
    <property type="entry name" value="TPR-like_helical_dom_sf"/>
</dbReference>
<protein>
    <submittedName>
        <fullName evidence="3">Tetratricopeptide repeat protein</fullName>
    </submittedName>
</protein>
<proteinExistence type="predicted"/>
<keyword evidence="2" id="KW-0472">Membrane</keyword>
<evidence type="ECO:0000313" key="3">
    <source>
        <dbReference type="EMBL" id="HGK63559.1"/>
    </source>
</evidence>
<organism evidence="3">
    <name type="scientific">candidate division WOR-3 bacterium</name>
    <dbReference type="NCBI Taxonomy" id="2052148"/>
    <lineage>
        <taxon>Bacteria</taxon>
        <taxon>Bacteria division WOR-3</taxon>
    </lineage>
</organism>
<name>A0A7V3ZUT6_UNCW3</name>
<dbReference type="Pfam" id="PF13432">
    <property type="entry name" value="TPR_16"/>
    <property type="match status" value="1"/>
</dbReference>
<dbReference type="EMBL" id="DTDR01000082">
    <property type="protein sequence ID" value="HGK63559.1"/>
    <property type="molecule type" value="Genomic_DNA"/>
</dbReference>
<dbReference type="SUPFAM" id="SSF48452">
    <property type="entry name" value="TPR-like"/>
    <property type="match status" value="1"/>
</dbReference>
<evidence type="ECO:0000256" key="1">
    <source>
        <dbReference type="PROSITE-ProRule" id="PRU00339"/>
    </source>
</evidence>
<dbReference type="SMART" id="SM00028">
    <property type="entry name" value="TPR"/>
    <property type="match status" value="4"/>
</dbReference>
<feature type="repeat" description="TPR" evidence="1">
    <location>
        <begin position="91"/>
        <end position="124"/>
    </location>
</feature>
<dbReference type="Gene3D" id="1.25.40.10">
    <property type="entry name" value="Tetratricopeptide repeat domain"/>
    <property type="match status" value="1"/>
</dbReference>
<evidence type="ECO:0000256" key="2">
    <source>
        <dbReference type="SAM" id="Phobius"/>
    </source>
</evidence>
<reference evidence="3" key="1">
    <citation type="journal article" date="2020" name="mSystems">
        <title>Genome- and Community-Level Interaction Insights into Carbon Utilization and Element Cycling Functions of Hydrothermarchaeota in Hydrothermal Sediment.</title>
        <authorList>
            <person name="Zhou Z."/>
            <person name="Liu Y."/>
            <person name="Xu W."/>
            <person name="Pan J."/>
            <person name="Luo Z.H."/>
            <person name="Li M."/>
        </authorList>
    </citation>
    <scope>NUCLEOTIDE SEQUENCE [LARGE SCALE GENOMIC DNA]</scope>
    <source>
        <strain evidence="3">SpSt-697</strain>
    </source>
</reference>
<dbReference type="AlphaFoldDB" id="A0A7V3ZUT6"/>
<feature type="repeat" description="TPR" evidence="1">
    <location>
        <begin position="166"/>
        <end position="199"/>
    </location>
</feature>
<keyword evidence="2" id="KW-1133">Transmembrane helix</keyword>